<dbReference type="InterPro" id="IPR013149">
    <property type="entry name" value="ADH-like_C"/>
</dbReference>
<evidence type="ECO:0000256" key="2">
    <source>
        <dbReference type="ARBA" id="ARBA00022833"/>
    </source>
</evidence>
<dbReference type="GO" id="GO:0016491">
    <property type="term" value="F:oxidoreductase activity"/>
    <property type="evidence" value="ECO:0007669"/>
    <property type="project" value="UniProtKB-KW"/>
</dbReference>
<dbReference type="EC" id="1.-.-.-" evidence="5"/>
<evidence type="ECO:0000256" key="3">
    <source>
        <dbReference type="ARBA" id="ARBA00023002"/>
    </source>
</evidence>
<accession>A0A518DG40</accession>
<dbReference type="PANTHER" id="PTHR43401:SF2">
    <property type="entry name" value="L-THREONINE 3-DEHYDROGENASE"/>
    <property type="match status" value="1"/>
</dbReference>
<keyword evidence="6" id="KW-1185">Reference proteome</keyword>
<proteinExistence type="predicted"/>
<dbReference type="InterPro" id="IPR036291">
    <property type="entry name" value="NAD(P)-bd_dom_sf"/>
</dbReference>
<dbReference type="SMART" id="SM00829">
    <property type="entry name" value="PKS_ER"/>
    <property type="match status" value="1"/>
</dbReference>
<dbReference type="Proteomes" id="UP000317429">
    <property type="component" value="Chromosome"/>
</dbReference>
<keyword evidence="3 5" id="KW-0560">Oxidoreductase</keyword>
<dbReference type="Pfam" id="PF08240">
    <property type="entry name" value="ADH_N"/>
    <property type="match status" value="1"/>
</dbReference>
<dbReference type="SUPFAM" id="SSF50129">
    <property type="entry name" value="GroES-like"/>
    <property type="match status" value="1"/>
</dbReference>
<evidence type="ECO:0000313" key="5">
    <source>
        <dbReference type="EMBL" id="QDU90447.1"/>
    </source>
</evidence>
<evidence type="ECO:0000259" key="4">
    <source>
        <dbReference type="SMART" id="SM00829"/>
    </source>
</evidence>
<name>A0A518DG40_9BACT</name>
<dbReference type="InterPro" id="IPR050129">
    <property type="entry name" value="Zn_alcohol_dh"/>
</dbReference>
<dbReference type="CDD" id="cd08261">
    <property type="entry name" value="Zn_ADH7"/>
    <property type="match status" value="1"/>
</dbReference>
<evidence type="ECO:0000256" key="1">
    <source>
        <dbReference type="ARBA" id="ARBA00022723"/>
    </source>
</evidence>
<dbReference type="AlphaFoldDB" id="A0A518DG40"/>
<dbReference type="RefSeq" id="WP_145288942.1">
    <property type="nucleotide sequence ID" value="NZ_CP036291.1"/>
</dbReference>
<dbReference type="Gene3D" id="3.40.50.720">
    <property type="entry name" value="NAD(P)-binding Rossmann-like Domain"/>
    <property type="match status" value="1"/>
</dbReference>
<keyword evidence="1" id="KW-0479">Metal-binding</keyword>
<dbReference type="InterPro" id="IPR011032">
    <property type="entry name" value="GroES-like_sf"/>
</dbReference>
<dbReference type="OrthoDB" id="9769198at2"/>
<dbReference type="GO" id="GO:0046872">
    <property type="term" value="F:metal ion binding"/>
    <property type="evidence" value="ECO:0007669"/>
    <property type="project" value="UniProtKB-KW"/>
</dbReference>
<dbReference type="EMBL" id="CP036291">
    <property type="protein sequence ID" value="QDU90447.1"/>
    <property type="molecule type" value="Genomic_DNA"/>
</dbReference>
<gene>
    <name evidence="5" type="primary">yjmD</name>
    <name evidence="5" type="ORF">Pla175_38510</name>
</gene>
<dbReference type="PANTHER" id="PTHR43401">
    <property type="entry name" value="L-THREONINE 3-DEHYDROGENASE"/>
    <property type="match status" value="1"/>
</dbReference>
<protein>
    <submittedName>
        <fullName evidence="5">Putative zinc-type alcohol dehydrogenase-like protein YjmD</fullName>
        <ecNumber evidence="5">1.-.-.-</ecNumber>
    </submittedName>
</protein>
<keyword evidence="2" id="KW-0862">Zinc</keyword>
<organism evidence="5 6">
    <name type="scientific">Pirellulimonas nuda</name>
    <dbReference type="NCBI Taxonomy" id="2528009"/>
    <lineage>
        <taxon>Bacteria</taxon>
        <taxon>Pseudomonadati</taxon>
        <taxon>Planctomycetota</taxon>
        <taxon>Planctomycetia</taxon>
        <taxon>Pirellulales</taxon>
        <taxon>Lacipirellulaceae</taxon>
        <taxon>Pirellulimonas</taxon>
    </lineage>
</organism>
<dbReference type="SUPFAM" id="SSF51735">
    <property type="entry name" value="NAD(P)-binding Rossmann-fold domains"/>
    <property type="match status" value="1"/>
</dbReference>
<evidence type="ECO:0000313" key="6">
    <source>
        <dbReference type="Proteomes" id="UP000317429"/>
    </source>
</evidence>
<sequence length="345" mass="36360">MKALEITAPGECRLTEVPTPQPGAGEVLLRVRTVGFCGSDLNTFRGLNPLVSYPRVPGHEIAATIEQLGEGVDGWSVGTPVLVFPYTECGKCSACRADRPNCCRYNQTLGVQREGAMSEFFAISAEKIISAEGLSFSELALVEPLTVGFHAAARGQVRDGDTVAVFGAGAIGLGAIAGAAFRGARVIAIDVDDAKLELATACGAAEAINSRTMPLHDRLQELTDGHGPDVVIEAVGLAETFVAAVEEVAFAGRVVYIGYAKAAVAYETKLFVMKELDIRGSRNALKGDFENVIKMLSSGGFPSDRIVSHQSTLDDAGETLAAWGQNPQAFTKIHVDFPLGDSLSS</sequence>
<reference evidence="5 6" key="1">
    <citation type="submission" date="2019-02" db="EMBL/GenBank/DDBJ databases">
        <title>Deep-cultivation of Planctomycetes and their phenomic and genomic characterization uncovers novel biology.</title>
        <authorList>
            <person name="Wiegand S."/>
            <person name="Jogler M."/>
            <person name="Boedeker C."/>
            <person name="Pinto D."/>
            <person name="Vollmers J."/>
            <person name="Rivas-Marin E."/>
            <person name="Kohn T."/>
            <person name="Peeters S.H."/>
            <person name="Heuer A."/>
            <person name="Rast P."/>
            <person name="Oberbeckmann S."/>
            <person name="Bunk B."/>
            <person name="Jeske O."/>
            <person name="Meyerdierks A."/>
            <person name="Storesund J.E."/>
            <person name="Kallscheuer N."/>
            <person name="Luecker S."/>
            <person name="Lage O.M."/>
            <person name="Pohl T."/>
            <person name="Merkel B.J."/>
            <person name="Hornburger P."/>
            <person name="Mueller R.-W."/>
            <person name="Bruemmer F."/>
            <person name="Labrenz M."/>
            <person name="Spormann A.M."/>
            <person name="Op den Camp H."/>
            <person name="Overmann J."/>
            <person name="Amann R."/>
            <person name="Jetten M.S.M."/>
            <person name="Mascher T."/>
            <person name="Medema M.H."/>
            <person name="Devos D.P."/>
            <person name="Kaster A.-K."/>
            <person name="Ovreas L."/>
            <person name="Rohde M."/>
            <person name="Galperin M.Y."/>
            <person name="Jogler C."/>
        </authorList>
    </citation>
    <scope>NUCLEOTIDE SEQUENCE [LARGE SCALE GENOMIC DNA]</scope>
    <source>
        <strain evidence="5 6">Pla175</strain>
    </source>
</reference>
<dbReference type="InterPro" id="IPR020843">
    <property type="entry name" value="ER"/>
</dbReference>
<dbReference type="Pfam" id="PF00107">
    <property type="entry name" value="ADH_zinc_N"/>
    <property type="match status" value="1"/>
</dbReference>
<feature type="domain" description="Enoyl reductase (ER)" evidence="4">
    <location>
        <begin position="7"/>
        <end position="301"/>
    </location>
</feature>
<dbReference type="InterPro" id="IPR013154">
    <property type="entry name" value="ADH-like_N"/>
</dbReference>
<dbReference type="KEGG" id="pnd:Pla175_38510"/>
<dbReference type="Gene3D" id="3.90.180.10">
    <property type="entry name" value="Medium-chain alcohol dehydrogenases, catalytic domain"/>
    <property type="match status" value="1"/>
</dbReference>